<dbReference type="InterPro" id="IPR037119">
    <property type="entry name" value="Haem_oxidase_HugZ-like_sf"/>
</dbReference>
<dbReference type="InterPro" id="IPR019595">
    <property type="entry name" value="DUF2470"/>
</dbReference>
<dbReference type="HOGENOM" id="CLU_081019_0_0_1"/>
<evidence type="ECO:0000259" key="2">
    <source>
        <dbReference type="Pfam" id="PF10615"/>
    </source>
</evidence>
<dbReference type="PANTHER" id="PTHR37783">
    <property type="entry name" value="MEMBRANE PROTEIN, PUTATIVE (AFU_ORTHOLOGUE AFUA_1G04315)-RELATED"/>
    <property type="match status" value="1"/>
</dbReference>
<reference evidence="3 4" key="1">
    <citation type="submission" date="2013-03" db="EMBL/GenBank/DDBJ databases">
        <title>The Genome Sequence of Cladophialophora psammophila CBS 110553.</title>
        <authorList>
            <consortium name="The Broad Institute Genomics Platform"/>
            <person name="Cuomo C."/>
            <person name="de Hoog S."/>
            <person name="Gorbushina A."/>
            <person name="Walker B."/>
            <person name="Young S.K."/>
            <person name="Zeng Q."/>
            <person name="Gargeya S."/>
            <person name="Fitzgerald M."/>
            <person name="Haas B."/>
            <person name="Abouelleil A."/>
            <person name="Allen A.W."/>
            <person name="Alvarado L."/>
            <person name="Arachchi H.M."/>
            <person name="Berlin A.M."/>
            <person name="Chapman S.B."/>
            <person name="Gainer-Dewar J."/>
            <person name="Goldberg J."/>
            <person name="Griggs A."/>
            <person name="Gujja S."/>
            <person name="Hansen M."/>
            <person name="Howarth C."/>
            <person name="Imamovic A."/>
            <person name="Ireland A."/>
            <person name="Larimer J."/>
            <person name="McCowan C."/>
            <person name="Murphy C."/>
            <person name="Pearson M."/>
            <person name="Poon T.W."/>
            <person name="Priest M."/>
            <person name="Roberts A."/>
            <person name="Saif S."/>
            <person name="Shea T."/>
            <person name="Sisk P."/>
            <person name="Sykes S."/>
            <person name="Wortman J."/>
            <person name="Nusbaum C."/>
            <person name="Birren B."/>
        </authorList>
    </citation>
    <scope>NUCLEOTIDE SEQUENCE [LARGE SCALE GENOMIC DNA]</scope>
    <source>
        <strain evidence="3 4">CBS 110553</strain>
    </source>
</reference>
<dbReference type="PANTHER" id="PTHR37783:SF1">
    <property type="entry name" value="MEMBRANE PROTEIN, PUTATIVE (AFU_ORTHOLOGUE AFUA_1G04315)-RELATED"/>
    <property type="match status" value="1"/>
</dbReference>
<evidence type="ECO:0000313" key="3">
    <source>
        <dbReference type="EMBL" id="EXJ68662.1"/>
    </source>
</evidence>
<accession>W9WKH5</accession>
<organism evidence="3 4">
    <name type="scientific">Cladophialophora psammophila CBS 110553</name>
    <dbReference type="NCBI Taxonomy" id="1182543"/>
    <lineage>
        <taxon>Eukaryota</taxon>
        <taxon>Fungi</taxon>
        <taxon>Dikarya</taxon>
        <taxon>Ascomycota</taxon>
        <taxon>Pezizomycotina</taxon>
        <taxon>Eurotiomycetes</taxon>
        <taxon>Chaetothyriomycetidae</taxon>
        <taxon>Chaetothyriales</taxon>
        <taxon>Herpotrichiellaceae</taxon>
        <taxon>Cladophialophora</taxon>
    </lineage>
</organism>
<protein>
    <recommendedName>
        <fullName evidence="2">DUF2470 domain-containing protein</fullName>
    </recommendedName>
</protein>
<gene>
    <name evidence="3" type="ORF">A1O5_08456</name>
</gene>
<comment type="caution">
    <text evidence="3">The sequence shown here is derived from an EMBL/GenBank/DDBJ whole genome shotgun (WGS) entry which is preliminary data.</text>
</comment>
<dbReference type="GeneID" id="19193155"/>
<dbReference type="eggNOG" id="ENOG502RZUI">
    <property type="taxonomic scope" value="Eukaryota"/>
</dbReference>
<dbReference type="OrthoDB" id="5553410at2759"/>
<dbReference type="EMBL" id="AMGX01000013">
    <property type="protein sequence ID" value="EXJ68662.1"/>
    <property type="molecule type" value="Genomic_DNA"/>
</dbReference>
<keyword evidence="4" id="KW-1185">Reference proteome</keyword>
<sequence>MSTTTTPLAATDMPSAMPKTTARGPPDSSAMKTRILTHMNADHQLSLRLYLQQHSHVPSPGTVSAQMLDITTEHMIISSSFGRHVIQLEPPMKSLMEARERLVTMHELCLKQLDLSDVVVERYVPPDRAWQWMLCGLCVLIFTTFPFRELLRLESGSWISKLWSLGGVAPWLAKLSYTLAPAVLGVMVTVHCGEAMWFIQKRLRRHWVEWGSVTWWCWVLDCLLEGVGCLTRFDRVVKRMEAEKKGGGKH</sequence>
<feature type="domain" description="DUF2470" evidence="2">
    <location>
        <begin position="32"/>
        <end position="105"/>
    </location>
</feature>
<dbReference type="Proteomes" id="UP000019471">
    <property type="component" value="Unassembled WGS sequence"/>
</dbReference>
<evidence type="ECO:0000256" key="1">
    <source>
        <dbReference type="SAM" id="MobiDB-lite"/>
    </source>
</evidence>
<dbReference type="Pfam" id="PF10615">
    <property type="entry name" value="DUF2470"/>
    <property type="match status" value="1"/>
</dbReference>
<name>W9WKH5_9EURO</name>
<dbReference type="RefSeq" id="XP_007747228.1">
    <property type="nucleotide sequence ID" value="XM_007749038.1"/>
</dbReference>
<dbReference type="Gene3D" id="3.20.180.10">
    <property type="entry name" value="PNP-oxidase-like"/>
    <property type="match status" value="1"/>
</dbReference>
<evidence type="ECO:0000313" key="4">
    <source>
        <dbReference type="Proteomes" id="UP000019471"/>
    </source>
</evidence>
<proteinExistence type="predicted"/>
<dbReference type="AlphaFoldDB" id="W9WKH5"/>
<feature type="region of interest" description="Disordered" evidence="1">
    <location>
        <begin position="1"/>
        <end position="30"/>
    </location>
</feature>